<evidence type="ECO:0000256" key="1">
    <source>
        <dbReference type="SAM" id="MobiDB-lite"/>
    </source>
</evidence>
<feature type="signal peptide" evidence="2">
    <location>
        <begin position="1"/>
        <end position="22"/>
    </location>
</feature>
<protein>
    <recommendedName>
        <fullName evidence="3">DUF4124 domain-containing protein</fullName>
    </recommendedName>
</protein>
<dbReference type="InterPro" id="IPR025392">
    <property type="entry name" value="DUF4124"/>
</dbReference>
<name>A0ABN6FRF8_9GAMM</name>
<keyword evidence="2" id="KW-0732">Signal</keyword>
<keyword evidence="5" id="KW-1185">Reference proteome</keyword>
<proteinExistence type="predicted"/>
<feature type="chain" id="PRO_5046141581" description="DUF4124 domain-containing protein" evidence="2">
    <location>
        <begin position="23"/>
        <end position="209"/>
    </location>
</feature>
<evidence type="ECO:0000313" key="5">
    <source>
        <dbReference type="Proteomes" id="UP000681317"/>
    </source>
</evidence>
<organism evidence="4 5">
    <name type="scientific">Noviluteimonas caseinilytica</name>
    <dbReference type="NCBI Taxonomy" id="2675101"/>
    <lineage>
        <taxon>Bacteria</taxon>
        <taxon>Pseudomonadati</taxon>
        <taxon>Pseudomonadota</taxon>
        <taxon>Gammaproteobacteria</taxon>
        <taxon>Lysobacterales</taxon>
        <taxon>Lysobacteraceae</taxon>
        <taxon>Noviluteimonas</taxon>
    </lineage>
</organism>
<reference evidence="4 5" key="1">
    <citation type="submission" date="2021-03" db="EMBL/GenBank/DDBJ databases">
        <title>Complete Genome Sequences of Two Lysobacter Strains Isolated from Sea Water (Lysobacter caseinilyticus) and Soil (Lysobacter helvus) in South Korea.</title>
        <authorList>
            <person name="Watanabe Y."/>
            <person name="Arakawa K."/>
        </authorList>
    </citation>
    <scope>NUCLEOTIDE SEQUENCE [LARGE SCALE GENOMIC DNA]</scope>
    <source>
        <strain evidence="4 5">KVB24</strain>
    </source>
</reference>
<dbReference type="Proteomes" id="UP000681317">
    <property type="component" value="Chromosome"/>
</dbReference>
<evidence type="ECO:0000259" key="3">
    <source>
        <dbReference type="Pfam" id="PF13511"/>
    </source>
</evidence>
<accession>A0ABN6FRF8</accession>
<dbReference type="EMBL" id="AP024545">
    <property type="protein sequence ID" value="BCT92026.1"/>
    <property type="molecule type" value="Genomic_DNA"/>
</dbReference>
<dbReference type="RefSeq" id="WP_213436426.1">
    <property type="nucleotide sequence ID" value="NZ_AP024545.1"/>
</dbReference>
<dbReference type="Pfam" id="PF13511">
    <property type="entry name" value="DUF4124"/>
    <property type="match status" value="1"/>
</dbReference>
<feature type="region of interest" description="Disordered" evidence="1">
    <location>
        <begin position="58"/>
        <end position="80"/>
    </location>
</feature>
<evidence type="ECO:0000256" key="2">
    <source>
        <dbReference type="SAM" id="SignalP"/>
    </source>
</evidence>
<feature type="domain" description="DUF4124" evidence="3">
    <location>
        <begin position="12"/>
        <end position="68"/>
    </location>
</feature>
<gene>
    <name evidence="4" type="ORF">LYSCAS_10500</name>
</gene>
<evidence type="ECO:0000313" key="4">
    <source>
        <dbReference type="EMBL" id="BCT92026.1"/>
    </source>
</evidence>
<sequence length="209" mass="22525">MPRLPLFIVASCLALCSVTARATTIYRCTDAKGAVTMQNDVPCGPGMKQEIRKIGEVPTAAPPPKRAAAEPPKSLPPPGAQFELVRGPVSEQLPEPTVPVAERKPPPPLFECKTWESEVYLSDTAEPEARCAPLNTTGLDGNPSFGAGAACEVKRDTCTAIEGDALCAAWSRRVDEARFRMTYAAPSEKTARKAEYDKRLADYVDSSCR</sequence>